<dbReference type="Proteomes" id="UP000231564">
    <property type="component" value="Chromosome MARIT"/>
</dbReference>
<dbReference type="Gene3D" id="3.20.20.190">
    <property type="entry name" value="Phosphatidylinositol (PI) phosphodiesterase"/>
    <property type="match status" value="1"/>
</dbReference>
<evidence type="ECO:0000256" key="4">
    <source>
        <dbReference type="ARBA" id="ARBA00030474"/>
    </source>
</evidence>
<comment type="catalytic activity">
    <reaction evidence="1">
        <text>a 1,2-diacyl-sn-glycero-3-phospho-(1D-myo-inositol) = 1D-myo-inositol 1,2-cyclic phosphate + a 1,2-diacyl-sn-glycerol</text>
        <dbReference type="Rhea" id="RHEA:17093"/>
        <dbReference type="ChEBI" id="CHEBI:17815"/>
        <dbReference type="ChEBI" id="CHEBI:57880"/>
        <dbReference type="ChEBI" id="CHEBI:58484"/>
        <dbReference type="EC" id="4.6.1.13"/>
    </reaction>
</comment>
<keyword evidence="8" id="KW-1185">Reference proteome</keyword>
<name>A0A2H1EAX5_9FLAO</name>
<dbReference type="EMBL" id="LT634361">
    <property type="protein sequence ID" value="SFZ83619.1"/>
    <property type="molecule type" value="Genomic_DNA"/>
</dbReference>
<dbReference type="PROSITE" id="PS50007">
    <property type="entry name" value="PIPLC_X_DOMAIN"/>
    <property type="match status" value="1"/>
</dbReference>
<accession>A0A2H1EAX5</accession>
<evidence type="ECO:0000313" key="8">
    <source>
        <dbReference type="Proteomes" id="UP000231564"/>
    </source>
</evidence>
<dbReference type="InterPro" id="IPR051057">
    <property type="entry name" value="PI-PLC_domain"/>
</dbReference>
<dbReference type="RefSeq" id="WP_100211468.1">
    <property type="nucleotide sequence ID" value="NZ_CP138495.1"/>
</dbReference>
<feature type="domain" description="Phosphatidylinositol-specific phospholipase C X" evidence="6">
    <location>
        <begin position="62"/>
        <end position="203"/>
    </location>
</feature>
<dbReference type="InterPro" id="IPR017946">
    <property type="entry name" value="PLC-like_Pdiesterase_TIM-brl"/>
</dbReference>
<dbReference type="SMART" id="SM00148">
    <property type="entry name" value="PLCXc"/>
    <property type="match status" value="1"/>
</dbReference>
<sequence length="370" mass="41276">MKKRIIYAMGLSLLLNSCSTDELPLERKESLELTYNEMRAKLDGGRNLSRSTDSKENWMSSLDDDTRLLDITIPGTHDSAAINVTPLANNQSRSIRGQLEAGIRYFDLRFDALEGKLYAYHGPIYLGTTFMEVLKEMSAFLKRNPTEVIVVSSKKENSGDKSTWVNLYNGKVNAFSNEGVLLKNWSPLSKIGAVRGKILPVSRETFVGTSFYRGWKGSPDLSLHLSFYKGGNSGEIVSGYVSDYYHINTILPGDINWKFGRIADNIYRTQFGSNKDKLAITFTSGASAFAYPVSVASAINPRVATYIKEKMQFPYGTSRPLQYGVMKRSGWIVMDFANDAVIEACVGQSVLNNNRELKNILGIQSGYLPR</sequence>
<dbReference type="PANTHER" id="PTHR13593:SF113">
    <property type="entry name" value="SI:DKEY-266F7.9"/>
    <property type="match status" value="1"/>
</dbReference>
<dbReference type="AlphaFoldDB" id="A0A2H1EAX5"/>
<protein>
    <recommendedName>
        <fullName evidence="3">1-phosphatidylinositol phosphodiesterase</fullName>
        <ecNumber evidence="2">4.6.1.13</ecNumber>
    </recommendedName>
    <alternativeName>
        <fullName evidence="4">Phosphatidylinositol diacylglycerol-lyase</fullName>
    </alternativeName>
    <alternativeName>
        <fullName evidence="5">Phosphatidylinositol-specific phospholipase C</fullName>
    </alternativeName>
</protein>
<dbReference type="GO" id="GO:0006629">
    <property type="term" value="P:lipid metabolic process"/>
    <property type="evidence" value="ECO:0007669"/>
    <property type="project" value="InterPro"/>
</dbReference>
<evidence type="ECO:0000313" key="7">
    <source>
        <dbReference type="EMBL" id="SFZ83619.1"/>
    </source>
</evidence>
<dbReference type="InterPro" id="IPR000909">
    <property type="entry name" value="PLipase_C_PInositol-sp_X_dom"/>
</dbReference>
<dbReference type="PANTHER" id="PTHR13593">
    <property type="match status" value="1"/>
</dbReference>
<evidence type="ECO:0000259" key="6">
    <source>
        <dbReference type="SMART" id="SM00148"/>
    </source>
</evidence>
<dbReference type="Pfam" id="PF26146">
    <property type="entry name" value="PI-PLC_X"/>
    <property type="match status" value="1"/>
</dbReference>
<proteinExistence type="predicted"/>
<dbReference type="SUPFAM" id="SSF51695">
    <property type="entry name" value="PLC-like phosphodiesterases"/>
    <property type="match status" value="1"/>
</dbReference>
<dbReference type="GO" id="GO:0004436">
    <property type="term" value="F:phosphatidylinositol diacylglycerol-lyase activity"/>
    <property type="evidence" value="ECO:0007669"/>
    <property type="project" value="UniProtKB-EC"/>
</dbReference>
<dbReference type="EC" id="4.6.1.13" evidence="2"/>
<organism evidence="7 8">
    <name type="scientific">Tenacibaculum maritimum NCIMB 2154</name>
    <dbReference type="NCBI Taxonomy" id="1349785"/>
    <lineage>
        <taxon>Bacteria</taxon>
        <taxon>Pseudomonadati</taxon>
        <taxon>Bacteroidota</taxon>
        <taxon>Flavobacteriia</taxon>
        <taxon>Flavobacteriales</taxon>
        <taxon>Flavobacteriaceae</taxon>
        <taxon>Tenacibaculum</taxon>
    </lineage>
</organism>
<evidence type="ECO:0000256" key="5">
    <source>
        <dbReference type="ARBA" id="ARBA00030782"/>
    </source>
</evidence>
<dbReference type="GO" id="GO:0008081">
    <property type="term" value="F:phosphoric diester hydrolase activity"/>
    <property type="evidence" value="ECO:0007669"/>
    <property type="project" value="InterPro"/>
</dbReference>
<reference evidence="7 8" key="1">
    <citation type="submission" date="2016-11" db="EMBL/GenBank/DDBJ databases">
        <authorList>
            <person name="Jaros S."/>
            <person name="Januszkiewicz K."/>
            <person name="Wedrychowicz H."/>
        </authorList>
    </citation>
    <scope>NUCLEOTIDE SEQUENCE [LARGE SCALE GENOMIC DNA]</scope>
    <source>
        <strain evidence="7">NCIMB 2154T</strain>
    </source>
</reference>
<evidence type="ECO:0000256" key="2">
    <source>
        <dbReference type="ARBA" id="ARBA00012581"/>
    </source>
</evidence>
<dbReference type="OrthoDB" id="7191982at2"/>
<dbReference type="STRING" id="1349785.GCA_000509405_00406"/>
<gene>
    <name evidence="7" type="ORF">MARIT_2145</name>
</gene>
<evidence type="ECO:0000256" key="3">
    <source>
        <dbReference type="ARBA" id="ARBA00019758"/>
    </source>
</evidence>
<dbReference type="GeneID" id="47723625"/>
<evidence type="ECO:0000256" key="1">
    <source>
        <dbReference type="ARBA" id="ARBA00001316"/>
    </source>
</evidence>
<dbReference type="KEGG" id="tmar:MARIT_2145"/>